<evidence type="ECO:0000313" key="2">
    <source>
        <dbReference type="Proteomes" id="UP000509303"/>
    </source>
</evidence>
<keyword evidence="2" id="KW-1185">Reference proteome</keyword>
<gene>
    <name evidence="1" type="ORF">HUT08_13860</name>
</gene>
<proteinExistence type="predicted"/>
<sequence>MVDKNFSGINPDNLQTTIGKLVSGSKTLRGGKTAYFSRFEKHGIDTHHLTELGKIASWVDDELPMLRRRQALAAAMEFKGVGPKPTMVQVPEPVLTVQQAREAGKKLAADANKAEKLGPGEAGAEFHRIAAELNKHRGDPDYASAFYAAMDPNLVKTLPTALAMAGAPTAKEDVKAFGAAFTAAVNADYPAPGFAKTLELFHGDIPKDDPGAVFNRALMQGEDPDLWETAWKHLTKAVTDLGDPKATWTVHSGLVAGVIGAQSKYADIFWNQASSFSAAAKEAYEKRLNAMTPKERAAFKKETRANAKAAKGASRQAERTFAKYGLGPMSRLMESTLGDSARWFMDKVPGITPRPTPTGNVGRLGKALRFGSKVPLVGSLLTIGGIGYDIKVNGAEKDVAIASNTASLGAGMAGTWMGVAGVAAMGGPVGWGVAAGIVVGAGLGYAAYYALNTDTGKKVVNAASGAIKGAGKKIGGAAKKVGGAAKKVGGWLGL</sequence>
<accession>A0A7H8N7Y0</accession>
<protein>
    <submittedName>
        <fullName evidence="1">Uncharacterized protein</fullName>
    </submittedName>
</protein>
<evidence type="ECO:0000313" key="1">
    <source>
        <dbReference type="EMBL" id="QKW50436.1"/>
    </source>
</evidence>
<dbReference type="AlphaFoldDB" id="A0A7H8N7Y0"/>
<dbReference type="RefSeq" id="WP_176162172.1">
    <property type="nucleotide sequence ID" value="NZ_CP054929.1"/>
</dbReference>
<reference evidence="1 2" key="1">
    <citation type="submission" date="2020-06" db="EMBL/GenBank/DDBJ databases">
        <title>Genome mining for natural products.</title>
        <authorList>
            <person name="Zhang B."/>
            <person name="Shi J."/>
            <person name="Ge H."/>
        </authorList>
    </citation>
    <scope>NUCLEOTIDE SEQUENCE [LARGE SCALE GENOMIC DNA]</scope>
    <source>
        <strain evidence="1 2">NA00687</strain>
    </source>
</reference>
<name>A0A7H8N7Y0_9ACTN</name>
<dbReference type="EMBL" id="CP054929">
    <property type="protein sequence ID" value="QKW50436.1"/>
    <property type="molecule type" value="Genomic_DNA"/>
</dbReference>
<dbReference type="Proteomes" id="UP000509303">
    <property type="component" value="Chromosome"/>
</dbReference>
<organism evidence="1 2">
    <name type="scientific">Streptomyces buecherae</name>
    <dbReference type="NCBI Taxonomy" id="2763006"/>
    <lineage>
        <taxon>Bacteria</taxon>
        <taxon>Bacillati</taxon>
        <taxon>Actinomycetota</taxon>
        <taxon>Actinomycetes</taxon>
        <taxon>Kitasatosporales</taxon>
        <taxon>Streptomycetaceae</taxon>
        <taxon>Streptomyces</taxon>
    </lineage>
</organism>